<dbReference type="PANTHER" id="PTHR17695">
    <property type="entry name" value="SMALL SUBUNIT PROCESSOME COMPONENT 20 HOMOLOG"/>
    <property type="match status" value="1"/>
</dbReference>
<dbReference type="AlphaFoldDB" id="A7T8R1"/>
<dbReference type="eggNOG" id="KOG1823">
    <property type="taxonomic scope" value="Eukaryota"/>
</dbReference>
<feature type="domain" description="U3 small nucleolar RNA-associated protein 20" evidence="1">
    <location>
        <begin position="2"/>
        <end position="61"/>
    </location>
</feature>
<dbReference type="InParanoid" id="A7T8R1"/>
<dbReference type="InterPro" id="IPR052575">
    <property type="entry name" value="SSU_processome_comp_20"/>
</dbReference>
<dbReference type="PANTHER" id="PTHR17695:SF11">
    <property type="entry name" value="SMALL SUBUNIT PROCESSOME COMPONENT 20 HOMOLOG"/>
    <property type="match status" value="1"/>
</dbReference>
<keyword evidence="3" id="KW-1185">Reference proteome</keyword>
<protein>
    <recommendedName>
        <fullName evidence="1">U3 small nucleolar RNA-associated protein 20 domain-containing protein</fullName>
    </recommendedName>
</protein>
<proteinExistence type="predicted"/>
<reference evidence="2 3" key="1">
    <citation type="journal article" date="2007" name="Science">
        <title>Sea anemone genome reveals ancestral eumetazoan gene repertoire and genomic organization.</title>
        <authorList>
            <person name="Putnam N.H."/>
            <person name="Srivastava M."/>
            <person name="Hellsten U."/>
            <person name="Dirks B."/>
            <person name="Chapman J."/>
            <person name="Salamov A."/>
            <person name="Terry A."/>
            <person name="Shapiro H."/>
            <person name="Lindquist E."/>
            <person name="Kapitonov V.V."/>
            <person name="Jurka J."/>
            <person name="Genikhovich G."/>
            <person name="Grigoriev I.V."/>
            <person name="Lucas S.M."/>
            <person name="Steele R.E."/>
            <person name="Finnerty J.R."/>
            <person name="Technau U."/>
            <person name="Martindale M.Q."/>
            <person name="Rokhsar D.S."/>
        </authorList>
    </citation>
    <scope>NUCLEOTIDE SEQUENCE [LARGE SCALE GENOMIC DNA]</scope>
    <source>
        <strain evidence="3">CH2 X CH6</strain>
    </source>
</reference>
<gene>
    <name evidence="2" type="ORF">NEMVEDRAFT_v1g150490</name>
</gene>
<dbReference type="EMBL" id="DS472862">
    <property type="protein sequence ID" value="EDO27623.1"/>
    <property type="molecule type" value="Genomic_DNA"/>
</dbReference>
<organism evidence="2 3">
    <name type="scientific">Nematostella vectensis</name>
    <name type="common">Starlet sea anemone</name>
    <dbReference type="NCBI Taxonomy" id="45351"/>
    <lineage>
        <taxon>Eukaryota</taxon>
        <taxon>Metazoa</taxon>
        <taxon>Cnidaria</taxon>
        <taxon>Anthozoa</taxon>
        <taxon>Hexacorallia</taxon>
        <taxon>Actiniaria</taxon>
        <taxon>Edwardsiidae</taxon>
        <taxon>Nematostella</taxon>
    </lineage>
</organism>
<accession>A7T8R1</accession>
<dbReference type="Proteomes" id="UP000001593">
    <property type="component" value="Unassembled WGS sequence"/>
</dbReference>
<dbReference type="HOGENOM" id="CLU_2819962_0_0_1"/>
<dbReference type="InterPro" id="IPR046523">
    <property type="entry name" value="UTP20_dom"/>
</dbReference>
<dbReference type="Pfam" id="PF20416">
    <property type="entry name" value="UTP20"/>
    <property type="match status" value="1"/>
</dbReference>
<evidence type="ECO:0000313" key="2">
    <source>
        <dbReference type="EMBL" id="EDO27623.1"/>
    </source>
</evidence>
<sequence>RHVPSLLMKVCMTLKSRARDVRDAARDTLCRIAVTLGTKYLSFVLKEMRTALTRGYQVLLLVLWKLM</sequence>
<evidence type="ECO:0000259" key="1">
    <source>
        <dbReference type="Pfam" id="PF20416"/>
    </source>
</evidence>
<feature type="non-terminal residue" evidence="2">
    <location>
        <position position="1"/>
    </location>
</feature>
<dbReference type="STRING" id="45351.A7T8R1"/>
<dbReference type="PhylomeDB" id="A7T8R1"/>
<name>A7T8R1_NEMVE</name>
<evidence type="ECO:0000313" key="3">
    <source>
        <dbReference type="Proteomes" id="UP000001593"/>
    </source>
</evidence>